<dbReference type="AlphaFoldDB" id="A0A0A3IFE1"/>
<evidence type="ECO:0000313" key="4">
    <source>
        <dbReference type="Proteomes" id="UP000030437"/>
    </source>
</evidence>
<comment type="similarity">
    <text evidence="1 2">Belongs to the UPF0473 family.</text>
</comment>
<dbReference type="EMBL" id="JPVP01000058">
    <property type="protein sequence ID" value="KGR83481.1"/>
    <property type="molecule type" value="Genomic_DNA"/>
</dbReference>
<dbReference type="PANTHER" id="PTHR40066">
    <property type="entry name" value="UPF0473 PROTEIN CBO2561/CLC_2432"/>
    <property type="match status" value="1"/>
</dbReference>
<dbReference type="HAMAP" id="MF_01448">
    <property type="entry name" value="UPF0473"/>
    <property type="match status" value="2"/>
</dbReference>
<protein>
    <recommendedName>
        <fullName evidence="2">UPF0473 protein CD32_16785</fullName>
    </recommendedName>
</protein>
<evidence type="ECO:0000256" key="1">
    <source>
        <dbReference type="ARBA" id="ARBA00008439"/>
    </source>
</evidence>
<dbReference type="OrthoDB" id="2086132at2"/>
<accession>A0A0A3IFE1</accession>
<dbReference type="PANTHER" id="PTHR40066:SF1">
    <property type="entry name" value="UPF0473 PROTEIN CBO2561_CLC_2432"/>
    <property type="match status" value="1"/>
</dbReference>
<dbReference type="eggNOG" id="COG3906">
    <property type="taxonomic scope" value="Bacteria"/>
</dbReference>
<dbReference type="InterPro" id="IPR009711">
    <property type="entry name" value="UPF0473"/>
</dbReference>
<gene>
    <name evidence="3" type="ORF">CD32_16785</name>
</gene>
<evidence type="ECO:0000313" key="3">
    <source>
        <dbReference type="EMBL" id="KGR83481.1"/>
    </source>
</evidence>
<sequence length="172" mass="19671">MDEQIFILKNDAGEEQRCQVVFNFETDDHSYVLFTLINEEGESISDVTALRYELDENGEMADFKDLETEEEWAMVEEVMNTVFAEFGEDQLNYFTVLGEDGEETVCQVLYRFEEGGKNYLFYGLADDEEKEEVFAAAYIADENGAVADLLPIETDEEWAMVEKVLASLSAEQ</sequence>
<proteinExistence type="inferred from homology"/>
<dbReference type="RefSeq" id="WP_036156701.1">
    <property type="nucleotide sequence ID" value="NZ_AVCX01000003.1"/>
</dbReference>
<dbReference type="Proteomes" id="UP000030437">
    <property type="component" value="Unassembled WGS sequence"/>
</dbReference>
<comment type="caution">
    <text evidence="3">The sequence shown here is derived from an EMBL/GenBank/DDBJ whole genome shotgun (WGS) entry which is preliminary data.</text>
</comment>
<evidence type="ECO:0000256" key="2">
    <source>
        <dbReference type="HAMAP-Rule" id="MF_01448"/>
    </source>
</evidence>
<keyword evidence="4" id="KW-1185">Reference proteome</keyword>
<organism evidence="3 4">
    <name type="scientific">Lysinibacillus odysseyi 34hs-1 = NBRC 100172</name>
    <dbReference type="NCBI Taxonomy" id="1220589"/>
    <lineage>
        <taxon>Bacteria</taxon>
        <taxon>Bacillati</taxon>
        <taxon>Bacillota</taxon>
        <taxon>Bacilli</taxon>
        <taxon>Bacillales</taxon>
        <taxon>Bacillaceae</taxon>
        <taxon>Lysinibacillus</taxon>
    </lineage>
</organism>
<dbReference type="STRING" id="1220589.CD32_16785"/>
<reference evidence="3 4" key="1">
    <citation type="submission" date="2014-02" db="EMBL/GenBank/DDBJ databases">
        <title>Draft genome sequence of Lysinibacillus odysseyi NBRC 100172.</title>
        <authorList>
            <person name="Zhang F."/>
            <person name="Wang G."/>
            <person name="Zhang L."/>
        </authorList>
    </citation>
    <scope>NUCLEOTIDE SEQUENCE [LARGE SCALE GENOMIC DNA]</scope>
    <source>
        <strain evidence="3 4">NBRC 100172</strain>
    </source>
</reference>
<dbReference type="Pfam" id="PF06949">
    <property type="entry name" value="DUF1292"/>
    <property type="match status" value="2"/>
</dbReference>
<name>A0A0A3IFE1_9BACI</name>